<gene>
    <name evidence="8" type="primary">LOC100907097</name>
</gene>
<dbReference type="RefSeq" id="XP_003744940.1">
    <property type="nucleotide sequence ID" value="XM_003744892.1"/>
</dbReference>
<dbReference type="SMART" id="SM00093">
    <property type="entry name" value="SERPIN"/>
    <property type="match status" value="1"/>
</dbReference>
<dbReference type="Gene3D" id="3.30.497.10">
    <property type="entry name" value="Antithrombin, subunit I, domain 2"/>
    <property type="match status" value="1"/>
</dbReference>
<dbReference type="PANTHER" id="PTHR11461:SF211">
    <property type="entry name" value="GH10112P-RELATED"/>
    <property type="match status" value="1"/>
</dbReference>
<dbReference type="CDD" id="cd00172">
    <property type="entry name" value="serpin"/>
    <property type="match status" value="1"/>
</dbReference>
<evidence type="ECO:0000256" key="3">
    <source>
        <dbReference type="ARBA" id="ARBA00022900"/>
    </source>
</evidence>
<dbReference type="AlphaFoldDB" id="A0AAJ6VZ64"/>
<name>A0AAJ6VZ64_9ACAR</name>
<dbReference type="GO" id="GO:0005615">
    <property type="term" value="C:extracellular space"/>
    <property type="evidence" value="ECO:0007669"/>
    <property type="project" value="InterPro"/>
</dbReference>
<feature type="domain" description="Serpin" evidence="6">
    <location>
        <begin position="97"/>
        <end position="464"/>
    </location>
</feature>
<dbReference type="GO" id="GO:0004867">
    <property type="term" value="F:serine-type endopeptidase inhibitor activity"/>
    <property type="evidence" value="ECO:0007669"/>
    <property type="project" value="UniProtKB-KW"/>
</dbReference>
<organism evidence="7 8">
    <name type="scientific">Galendromus occidentalis</name>
    <name type="common">western predatory mite</name>
    <dbReference type="NCBI Taxonomy" id="34638"/>
    <lineage>
        <taxon>Eukaryota</taxon>
        <taxon>Metazoa</taxon>
        <taxon>Ecdysozoa</taxon>
        <taxon>Arthropoda</taxon>
        <taxon>Chelicerata</taxon>
        <taxon>Arachnida</taxon>
        <taxon>Acari</taxon>
        <taxon>Parasitiformes</taxon>
        <taxon>Mesostigmata</taxon>
        <taxon>Gamasina</taxon>
        <taxon>Phytoseioidea</taxon>
        <taxon>Phytoseiidae</taxon>
        <taxon>Typhlodrominae</taxon>
        <taxon>Galendromus</taxon>
    </lineage>
</organism>
<dbReference type="Gene3D" id="2.30.39.10">
    <property type="entry name" value="Alpha-1-antitrypsin, domain 1"/>
    <property type="match status" value="1"/>
</dbReference>
<keyword evidence="4" id="KW-0325">Glycoprotein</keyword>
<proteinExistence type="inferred from homology"/>
<evidence type="ECO:0000256" key="4">
    <source>
        <dbReference type="ARBA" id="ARBA00023180"/>
    </source>
</evidence>
<evidence type="ECO:0000256" key="1">
    <source>
        <dbReference type="ARBA" id="ARBA00009500"/>
    </source>
</evidence>
<keyword evidence="2" id="KW-0646">Protease inhibitor</keyword>
<dbReference type="PANTHER" id="PTHR11461">
    <property type="entry name" value="SERINE PROTEASE INHIBITOR, SERPIN"/>
    <property type="match status" value="1"/>
</dbReference>
<dbReference type="GeneID" id="100907097"/>
<evidence type="ECO:0000313" key="8">
    <source>
        <dbReference type="RefSeq" id="XP_003744940.1"/>
    </source>
</evidence>
<evidence type="ECO:0000256" key="5">
    <source>
        <dbReference type="RuleBase" id="RU000411"/>
    </source>
</evidence>
<comment type="similarity">
    <text evidence="1 5">Belongs to the serpin family.</text>
</comment>
<keyword evidence="3" id="KW-0722">Serine protease inhibitor</keyword>
<evidence type="ECO:0000313" key="7">
    <source>
        <dbReference type="Proteomes" id="UP000694867"/>
    </source>
</evidence>
<dbReference type="InterPro" id="IPR042185">
    <property type="entry name" value="Serpin_sf_2"/>
</dbReference>
<dbReference type="InterPro" id="IPR036186">
    <property type="entry name" value="Serpin_sf"/>
</dbReference>
<dbReference type="InterPro" id="IPR000215">
    <property type="entry name" value="Serpin_fam"/>
</dbReference>
<keyword evidence="7" id="KW-1185">Reference proteome</keyword>
<dbReference type="SUPFAM" id="SSF56574">
    <property type="entry name" value="Serpins"/>
    <property type="match status" value="1"/>
</dbReference>
<protein>
    <submittedName>
        <fullName evidence="8">Serpin B6</fullName>
    </submittedName>
</protein>
<evidence type="ECO:0000259" key="6">
    <source>
        <dbReference type="SMART" id="SM00093"/>
    </source>
</evidence>
<dbReference type="InterPro" id="IPR042178">
    <property type="entry name" value="Serpin_sf_1"/>
</dbReference>
<dbReference type="Proteomes" id="UP000694867">
    <property type="component" value="Unplaced"/>
</dbReference>
<sequence length="464" mass="51667">MNPSFLKSPSKITVGRIGASNFCFFPRGRSLDVSFEHPTSSVIRSYRPRNASMLTLARWIVFAVVICGVLSDTVGSSSSDARRLKKKLSIANNNFAMNLMRLLPKDKNIVISPFCLSSALGMLYAGAGPSTARKMASALQYVSTNLQEEDVSKGFEYLIEEIKQPDPGFTMVGGEAVFFEANDVRPEFRSAIESRFKGHAESVNFTAEPTEAKDAINIWVRNSTKGLVSSFLRRPIVQNNTKLVSLSVVYFRGFWDQAFNPNDTYEGEFLNGGTQLKKISMMRGQIERAGFAKLARLNSTLLDLAYGDNISMVLILPDNPTNFSYVESQISPVDIQMAKRGLTPTSVDVHLPKFEIEASYNLQDALLKSGMVEAFSELDSDFSNISETDGHQLSISKVLHKVKFRIEEDGLSVTSLGGIAKDMLYKSQDDIPDQKVFRAEHPFLFYVFHNPTNVILFSGRMVKF</sequence>
<dbReference type="KEGG" id="goe:100907097"/>
<dbReference type="Pfam" id="PF00079">
    <property type="entry name" value="Serpin"/>
    <property type="match status" value="1"/>
</dbReference>
<evidence type="ECO:0000256" key="2">
    <source>
        <dbReference type="ARBA" id="ARBA00022690"/>
    </source>
</evidence>
<reference evidence="8" key="1">
    <citation type="submission" date="2025-08" db="UniProtKB">
        <authorList>
            <consortium name="RefSeq"/>
        </authorList>
    </citation>
    <scope>IDENTIFICATION</scope>
</reference>
<dbReference type="InterPro" id="IPR023796">
    <property type="entry name" value="Serpin_dom"/>
</dbReference>
<accession>A0AAJ6VZ64</accession>